<dbReference type="SUPFAM" id="SSF46689">
    <property type="entry name" value="Homeodomain-like"/>
    <property type="match status" value="1"/>
</dbReference>
<feature type="domain" description="Myb-like" evidence="7">
    <location>
        <begin position="9"/>
        <end position="61"/>
    </location>
</feature>
<dbReference type="GO" id="GO:0005634">
    <property type="term" value="C:nucleus"/>
    <property type="evidence" value="ECO:0007669"/>
    <property type="project" value="UniProtKB-SubCell"/>
</dbReference>
<evidence type="ECO:0000256" key="5">
    <source>
        <dbReference type="ARBA" id="ARBA00023163"/>
    </source>
</evidence>
<dbReference type="InParanoid" id="A0A7N2LKA5"/>
<dbReference type="AlphaFoldDB" id="A0A7N2LKA5"/>
<name>A0A7N2LKA5_QUELO</name>
<reference evidence="9 10" key="1">
    <citation type="journal article" date="2016" name="G3 (Bethesda)">
        <title>First Draft Assembly and Annotation of the Genome of a California Endemic Oak Quercus lobata Nee (Fagaceae).</title>
        <authorList>
            <person name="Sork V.L."/>
            <person name="Fitz-Gibbon S.T."/>
            <person name="Puiu D."/>
            <person name="Crepeau M."/>
            <person name="Gugger P.F."/>
            <person name="Sherman R."/>
            <person name="Stevens K."/>
            <person name="Langley C.H."/>
            <person name="Pellegrini M."/>
            <person name="Salzberg S.L."/>
        </authorList>
    </citation>
    <scope>NUCLEOTIDE SEQUENCE [LARGE SCALE GENOMIC DNA]</scope>
    <source>
        <strain evidence="9 10">cv. SW786</strain>
    </source>
</reference>
<dbReference type="GO" id="GO:0003677">
    <property type="term" value="F:DNA binding"/>
    <property type="evidence" value="ECO:0007669"/>
    <property type="project" value="UniProtKB-KW"/>
</dbReference>
<keyword evidence="10" id="KW-1185">Reference proteome</keyword>
<keyword evidence="2" id="KW-0677">Repeat</keyword>
<dbReference type="Pfam" id="PF00249">
    <property type="entry name" value="Myb_DNA-binding"/>
    <property type="match status" value="2"/>
</dbReference>
<accession>A0A7N2LKA5</accession>
<evidence type="ECO:0000256" key="4">
    <source>
        <dbReference type="ARBA" id="ARBA00023125"/>
    </source>
</evidence>
<feature type="domain" description="HTH myb-type" evidence="8">
    <location>
        <begin position="9"/>
        <end position="61"/>
    </location>
</feature>
<evidence type="ECO:0000256" key="3">
    <source>
        <dbReference type="ARBA" id="ARBA00023015"/>
    </source>
</evidence>
<dbReference type="InterPro" id="IPR051953">
    <property type="entry name" value="Plant_SW-associated_TFs"/>
</dbReference>
<organism evidence="9 10">
    <name type="scientific">Quercus lobata</name>
    <name type="common">Valley oak</name>
    <dbReference type="NCBI Taxonomy" id="97700"/>
    <lineage>
        <taxon>Eukaryota</taxon>
        <taxon>Viridiplantae</taxon>
        <taxon>Streptophyta</taxon>
        <taxon>Embryophyta</taxon>
        <taxon>Tracheophyta</taxon>
        <taxon>Spermatophyta</taxon>
        <taxon>Magnoliopsida</taxon>
        <taxon>eudicotyledons</taxon>
        <taxon>Gunneridae</taxon>
        <taxon>Pentapetalae</taxon>
        <taxon>rosids</taxon>
        <taxon>fabids</taxon>
        <taxon>Fagales</taxon>
        <taxon>Fagaceae</taxon>
        <taxon>Quercus</taxon>
    </lineage>
</organism>
<evidence type="ECO:0000313" key="10">
    <source>
        <dbReference type="Proteomes" id="UP000594261"/>
    </source>
</evidence>
<dbReference type="InterPro" id="IPR009057">
    <property type="entry name" value="Homeodomain-like_sf"/>
</dbReference>
<dbReference type="PROSITE" id="PS51294">
    <property type="entry name" value="HTH_MYB"/>
    <property type="match status" value="2"/>
</dbReference>
<dbReference type="PANTHER" id="PTHR47997:SF87">
    <property type="entry name" value="TRANSCRIPTION FACTOR MYB26"/>
    <property type="match status" value="1"/>
</dbReference>
<sequence>MGHHSCCDKKTVNRGLWSPEEDEKLINYISNYGHGCWSCVPKFAGLQRCGKSCRLRWINYLRPDLKRGRFSPEEAALIIELQAILGNKWAQIAKQLPGRTDNEVKNFWNTSIRKKLISYDGPAIATFPDVHFNGNSEEGLFSLNANPNWILNSQQDQLYLPTPTPNLQGFDHGDLKLEQTNYGANLVQFPPPMAPPSNSSSYDPLWSLGYLPHENFDPNQEHQNFSSSGATQRYIGDKLIGPSIATPNYDEDPLIVPMIPNPCEIINGNFDPNQEHQNFGGSGATQRYISDKLIGPSIATPNYDEDPLTVPMIPNPCEIINGNFCGMSYSCASLELDPLARLPHFPVGCNYPYDPHVPNNHMEYMDAIMSSSLPSASTLSALSSGQFAINPNLPSSWET</sequence>
<evidence type="ECO:0000256" key="2">
    <source>
        <dbReference type="ARBA" id="ARBA00022737"/>
    </source>
</evidence>
<dbReference type="SMART" id="SM00717">
    <property type="entry name" value="SANT"/>
    <property type="match status" value="2"/>
</dbReference>
<protein>
    <submittedName>
        <fullName evidence="9">Uncharacterized protein</fullName>
    </submittedName>
</protein>
<dbReference type="CDD" id="cd00167">
    <property type="entry name" value="SANT"/>
    <property type="match status" value="2"/>
</dbReference>
<proteinExistence type="predicted"/>
<dbReference type="InterPro" id="IPR001005">
    <property type="entry name" value="SANT/Myb"/>
</dbReference>
<feature type="domain" description="HTH myb-type" evidence="8">
    <location>
        <begin position="62"/>
        <end position="116"/>
    </location>
</feature>
<dbReference type="PANTHER" id="PTHR47997">
    <property type="entry name" value="MYB DOMAIN PROTEIN 55"/>
    <property type="match status" value="1"/>
</dbReference>
<dbReference type="EnsemblPlants" id="QL05p010161:mrna">
    <property type="protein sequence ID" value="QL05p010161:mrna"/>
    <property type="gene ID" value="QL05p010161"/>
</dbReference>
<keyword evidence="5" id="KW-0804">Transcription</keyword>
<dbReference type="FunFam" id="1.10.10.60:FF:000140">
    <property type="entry name" value="Myb transcription factor"/>
    <property type="match status" value="1"/>
</dbReference>
<reference evidence="9" key="2">
    <citation type="submission" date="2021-01" db="UniProtKB">
        <authorList>
            <consortium name="EnsemblPlants"/>
        </authorList>
    </citation>
    <scope>IDENTIFICATION</scope>
</reference>
<evidence type="ECO:0000259" key="8">
    <source>
        <dbReference type="PROSITE" id="PS51294"/>
    </source>
</evidence>
<evidence type="ECO:0000256" key="6">
    <source>
        <dbReference type="ARBA" id="ARBA00023242"/>
    </source>
</evidence>
<dbReference type="OMA" id="HNSTPPE"/>
<evidence type="ECO:0000313" key="9">
    <source>
        <dbReference type="EnsemblPlants" id="QL05p010161:mrna"/>
    </source>
</evidence>
<dbReference type="InterPro" id="IPR017930">
    <property type="entry name" value="Myb_dom"/>
</dbReference>
<dbReference type="Gene3D" id="1.10.10.60">
    <property type="entry name" value="Homeodomain-like"/>
    <property type="match status" value="2"/>
</dbReference>
<dbReference type="EMBL" id="LRBV02000005">
    <property type="status" value="NOT_ANNOTATED_CDS"/>
    <property type="molecule type" value="Genomic_DNA"/>
</dbReference>
<dbReference type="FunFam" id="1.10.10.60:FF:000047">
    <property type="entry name" value="Myb transcription factor"/>
    <property type="match status" value="1"/>
</dbReference>
<dbReference type="PROSITE" id="PS50090">
    <property type="entry name" value="MYB_LIKE"/>
    <property type="match status" value="2"/>
</dbReference>
<keyword evidence="4" id="KW-0238">DNA-binding</keyword>
<comment type="subcellular location">
    <subcellularLocation>
        <location evidence="1">Nucleus</location>
    </subcellularLocation>
</comment>
<dbReference type="Proteomes" id="UP000594261">
    <property type="component" value="Chromosome 5"/>
</dbReference>
<evidence type="ECO:0000256" key="1">
    <source>
        <dbReference type="ARBA" id="ARBA00004123"/>
    </source>
</evidence>
<keyword evidence="3" id="KW-0805">Transcription regulation</keyword>
<dbReference type="Gramene" id="QL05p010161:mrna">
    <property type="protein sequence ID" value="QL05p010161:mrna"/>
    <property type="gene ID" value="QL05p010161"/>
</dbReference>
<evidence type="ECO:0000259" key="7">
    <source>
        <dbReference type="PROSITE" id="PS50090"/>
    </source>
</evidence>
<keyword evidence="6" id="KW-0539">Nucleus</keyword>
<feature type="domain" description="Myb-like" evidence="7">
    <location>
        <begin position="62"/>
        <end position="112"/>
    </location>
</feature>